<reference evidence="2 3" key="1">
    <citation type="submission" date="2014-02" db="EMBL/GenBank/DDBJ databases">
        <title>Transposable element dynamics among asymbiotic and ectomycorrhizal Amanita fungi.</title>
        <authorList>
            <consortium name="DOE Joint Genome Institute"/>
            <person name="Hess J."/>
            <person name="Skrede I."/>
            <person name="Wolfe B."/>
            <person name="LaButti K."/>
            <person name="Ohm R.A."/>
            <person name="Grigoriev I.V."/>
            <person name="Pringle A."/>
        </authorList>
    </citation>
    <scope>NUCLEOTIDE SEQUENCE [LARGE SCALE GENOMIC DNA]</scope>
    <source>
        <strain evidence="2 3">SKay4041</strain>
    </source>
</reference>
<feature type="region of interest" description="Disordered" evidence="1">
    <location>
        <begin position="427"/>
        <end position="516"/>
    </location>
</feature>
<accession>A0A2A9NRY3</accession>
<feature type="compositionally biased region" description="Polar residues" evidence="1">
    <location>
        <begin position="461"/>
        <end position="478"/>
    </location>
</feature>
<name>A0A2A9NRY3_9AGAR</name>
<evidence type="ECO:0000313" key="2">
    <source>
        <dbReference type="EMBL" id="PFH52868.1"/>
    </source>
</evidence>
<dbReference type="Proteomes" id="UP000242287">
    <property type="component" value="Unassembled WGS sequence"/>
</dbReference>
<feature type="compositionally biased region" description="Pro residues" evidence="1">
    <location>
        <begin position="166"/>
        <end position="176"/>
    </location>
</feature>
<feature type="compositionally biased region" description="Polar residues" evidence="1">
    <location>
        <begin position="490"/>
        <end position="508"/>
    </location>
</feature>
<gene>
    <name evidence="2" type="ORF">AMATHDRAFT_56424</name>
</gene>
<feature type="compositionally biased region" description="Polar residues" evidence="1">
    <location>
        <begin position="1"/>
        <end position="18"/>
    </location>
</feature>
<sequence length="516" mass="54512">MSPTVIANNIDISRTHPGQRSGLKVAPQSHSLPSQPMEQKKGSRRSNKPIINWLHRKLVGSVRKSEDASHRNTGRVKGRGPTARVVNRNASPIPSQVQERGKSQTRTDSLAAARRKTVSLNGEDESIAPPNDDDDDASYRPSSAARESTWSPASVFEADDDASVRPLPPSMPPSPSPSRSSSSYLSHPHTFRSIAASTKPTTLLSIDLNGNGMAHIAQAPLTPPPHVNRFSPHSHIRQSSITSGSLLSSGASITFSALNSSRPTSTTVGGYVSTGAQQQIQTAPLLTVQAPLHTTHHPRNNPRPSSPPLDNASVLTLASSAFGLPGRHGIAGYSSAAASALGAGDSVSHFDGSVTFPDAESTSIVIEDDDRLEERDLDASVRALRPRSSRRGSWESEVSGWSARIQLSPGTPSLQRDKSVWTTNSVRTEGLSGENADEGEDSAETGPGGSMTNGAVVAGKVSSQSDRQESLASPSVDKTNTHELVPVDPRSSTSTDTVGDASDSMSAQSEHEERAI</sequence>
<dbReference type="AlphaFoldDB" id="A0A2A9NRY3"/>
<feature type="compositionally biased region" description="Low complexity" evidence="1">
    <location>
        <begin position="177"/>
        <end position="186"/>
    </location>
</feature>
<keyword evidence="3" id="KW-1185">Reference proteome</keyword>
<proteinExistence type="predicted"/>
<evidence type="ECO:0000313" key="3">
    <source>
        <dbReference type="Proteomes" id="UP000242287"/>
    </source>
</evidence>
<protein>
    <submittedName>
        <fullName evidence="2">Uncharacterized protein</fullName>
    </submittedName>
</protein>
<feature type="compositionally biased region" description="Acidic residues" evidence="1">
    <location>
        <begin position="122"/>
        <end position="136"/>
    </location>
</feature>
<organism evidence="2 3">
    <name type="scientific">Amanita thiersii Skay4041</name>
    <dbReference type="NCBI Taxonomy" id="703135"/>
    <lineage>
        <taxon>Eukaryota</taxon>
        <taxon>Fungi</taxon>
        <taxon>Dikarya</taxon>
        <taxon>Basidiomycota</taxon>
        <taxon>Agaricomycotina</taxon>
        <taxon>Agaricomycetes</taxon>
        <taxon>Agaricomycetidae</taxon>
        <taxon>Agaricales</taxon>
        <taxon>Pluteineae</taxon>
        <taxon>Amanitaceae</taxon>
        <taxon>Amanita</taxon>
    </lineage>
</organism>
<evidence type="ECO:0000256" key="1">
    <source>
        <dbReference type="SAM" id="MobiDB-lite"/>
    </source>
</evidence>
<dbReference type="EMBL" id="KZ301977">
    <property type="protein sequence ID" value="PFH52868.1"/>
    <property type="molecule type" value="Genomic_DNA"/>
</dbReference>
<feature type="region of interest" description="Disordered" evidence="1">
    <location>
        <begin position="293"/>
        <end position="312"/>
    </location>
</feature>
<feature type="region of interest" description="Disordered" evidence="1">
    <location>
        <begin position="1"/>
        <end position="186"/>
    </location>
</feature>
<feature type="compositionally biased region" description="Polar residues" evidence="1">
    <location>
        <begin position="88"/>
        <end position="108"/>
    </location>
</feature>
<dbReference type="OrthoDB" id="3269047at2759"/>
<feature type="compositionally biased region" description="Polar residues" evidence="1">
    <location>
        <begin position="28"/>
        <end position="37"/>
    </location>
</feature>